<dbReference type="Proteomes" id="UP000258016">
    <property type="component" value="Chromosome"/>
</dbReference>
<dbReference type="InterPro" id="IPR014151">
    <property type="entry name" value="DNA_helicase_AddA"/>
</dbReference>
<evidence type="ECO:0000313" key="19">
    <source>
        <dbReference type="EMBL" id="ASR52749.1"/>
    </source>
</evidence>
<dbReference type="Gene3D" id="3.90.320.10">
    <property type="match status" value="1"/>
</dbReference>
<evidence type="ECO:0000256" key="7">
    <source>
        <dbReference type="ARBA" id="ARBA00022840"/>
    </source>
</evidence>
<dbReference type="PANTHER" id="PTHR11070:SF2">
    <property type="entry name" value="ATP-DEPENDENT DNA HELICASE SRS2"/>
    <property type="match status" value="1"/>
</dbReference>
<accession>A0ABM6M9P7</accession>
<evidence type="ECO:0000256" key="1">
    <source>
        <dbReference type="ARBA" id="ARBA00022722"/>
    </source>
</evidence>
<dbReference type="EMBL" id="CP020083">
    <property type="protein sequence ID" value="ASR52749.1"/>
    <property type="molecule type" value="Genomic_DNA"/>
</dbReference>
<keyword evidence="6" id="KW-0269">Exonuclease</keyword>
<dbReference type="Pfam" id="PF00580">
    <property type="entry name" value="UvrD-helicase"/>
    <property type="match status" value="1"/>
</dbReference>
<dbReference type="EC" id="5.6.2.4" evidence="12"/>
<dbReference type="InterPro" id="IPR027417">
    <property type="entry name" value="P-loop_NTPase"/>
</dbReference>
<dbReference type="GO" id="GO:0004386">
    <property type="term" value="F:helicase activity"/>
    <property type="evidence" value="ECO:0007669"/>
    <property type="project" value="UniProtKB-KW"/>
</dbReference>
<dbReference type="InterPro" id="IPR014016">
    <property type="entry name" value="UvrD-like_ATP-bd"/>
</dbReference>
<evidence type="ECO:0000256" key="12">
    <source>
        <dbReference type="ARBA" id="ARBA00034808"/>
    </source>
</evidence>
<dbReference type="Pfam" id="PF12705">
    <property type="entry name" value="PDDEXK_1"/>
    <property type="match status" value="1"/>
</dbReference>
<keyword evidence="4 15" id="KW-0378">Hydrolase</keyword>
<comment type="catalytic activity">
    <reaction evidence="14">
        <text>ATP + H2O = ADP + phosphate + H(+)</text>
        <dbReference type="Rhea" id="RHEA:13065"/>
        <dbReference type="ChEBI" id="CHEBI:15377"/>
        <dbReference type="ChEBI" id="CHEBI:15378"/>
        <dbReference type="ChEBI" id="CHEBI:30616"/>
        <dbReference type="ChEBI" id="CHEBI:43474"/>
        <dbReference type="ChEBI" id="CHEBI:456216"/>
        <dbReference type="EC" id="5.6.2.4"/>
    </reaction>
</comment>
<feature type="region of interest" description="Disordered" evidence="16">
    <location>
        <begin position="937"/>
        <end position="982"/>
    </location>
</feature>
<dbReference type="NCBIfam" id="TIGR02784">
    <property type="entry name" value="addA_alphas"/>
    <property type="match status" value="1"/>
</dbReference>
<evidence type="ECO:0000256" key="10">
    <source>
        <dbReference type="ARBA" id="ARBA00023235"/>
    </source>
</evidence>
<dbReference type="Pfam" id="PF13361">
    <property type="entry name" value="UvrD_C"/>
    <property type="match status" value="1"/>
</dbReference>
<dbReference type="PANTHER" id="PTHR11070">
    <property type="entry name" value="UVRD / RECB / PCRA DNA HELICASE FAMILY MEMBER"/>
    <property type="match status" value="1"/>
</dbReference>
<feature type="domain" description="UvrD-like helicase ATP-binding" evidence="17">
    <location>
        <begin position="8"/>
        <end position="487"/>
    </location>
</feature>
<keyword evidence="2 15" id="KW-0547">Nucleotide-binding</keyword>
<keyword evidence="20" id="KW-1185">Reference proteome</keyword>
<dbReference type="GeneID" id="303487060"/>
<evidence type="ECO:0000256" key="3">
    <source>
        <dbReference type="ARBA" id="ARBA00022763"/>
    </source>
</evidence>
<evidence type="ECO:0000256" key="8">
    <source>
        <dbReference type="ARBA" id="ARBA00023125"/>
    </source>
</evidence>
<dbReference type="InterPro" id="IPR011604">
    <property type="entry name" value="PDDEXK-like_dom_sf"/>
</dbReference>
<keyword evidence="10" id="KW-0413">Isomerase</keyword>
<gene>
    <name evidence="19" type="ORF">B5J99_15840</name>
</gene>
<evidence type="ECO:0000256" key="2">
    <source>
        <dbReference type="ARBA" id="ARBA00022741"/>
    </source>
</evidence>
<evidence type="ECO:0000256" key="9">
    <source>
        <dbReference type="ARBA" id="ARBA00023204"/>
    </source>
</evidence>
<dbReference type="PROSITE" id="PS51217">
    <property type="entry name" value="UVRD_HELICASE_CTER"/>
    <property type="match status" value="1"/>
</dbReference>
<dbReference type="SUPFAM" id="SSF52980">
    <property type="entry name" value="Restriction endonuclease-like"/>
    <property type="match status" value="1"/>
</dbReference>
<feature type="binding site" evidence="15">
    <location>
        <begin position="29"/>
        <end position="36"/>
    </location>
    <ligand>
        <name>ATP</name>
        <dbReference type="ChEBI" id="CHEBI:30616"/>
    </ligand>
</feature>
<dbReference type="PROSITE" id="PS51198">
    <property type="entry name" value="UVRD_HELICASE_ATP_BIND"/>
    <property type="match status" value="1"/>
</dbReference>
<evidence type="ECO:0000259" key="17">
    <source>
        <dbReference type="PROSITE" id="PS51198"/>
    </source>
</evidence>
<evidence type="ECO:0000259" key="18">
    <source>
        <dbReference type="PROSITE" id="PS51217"/>
    </source>
</evidence>
<dbReference type="Gene3D" id="3.40.50.300">
    <property type="entry name" value="P-loop containing nucleotide triphosphate hydrolases"/>
    <property type="match status" value="4"/>
</dbReference>
<dbReference type="RefSeq" id="WP_117352940.1">
    <property type="nucleotide sequence ID" value="NZ_CP020083.1"/>
</dbReference>
<evidence type="ECO:0000256" key="11">
    <source>
        <dbReference type="ARBA" id="ARBA00034617"/>
    </source>
</evidence>
<protein>
    <recommendedName>
        <fullName evidence="12">DNA 3'-5' helicase</fullName>
        <ecNumber evidence="12">5.6.2.4</ecNumber>
    </recommendedName>
    <alternativeName>
        <fullName evidence="13">DNA 3'-5' helicase II</fullName>
    </alternativeName>
</protein>
<dbReference type="InterPro" id="IPR014017">
    <property type="entry name" value="DNA_helicase_UvrD-like_C"/>
</dbReference>
<name>A0ABM6M9P7_9SPHN</name>
<evidence type="ECO:0000256" key="5">
    <source>
        <dbReference type="ARBA" id="ARBA00022806"/>
    </source>
</evidence>
<evidence type="ECO:0000256" key="6">
    <source>
        <dbReference type="ARBA" id="ARBA00022839"/>
    </source>
</evidence>
<feature type="domain" description="UvrD-like helicase C-terminal" evidence="18">
    <location>
        <begin position="515"/>
        <end position="802"/>
    </location>
</feature>
<evidence type="ECO:0000313" key="20">
    <source>
        <dbReference type="Proteomes" id="UP000258016"/>
    </source>
</evidence>
<evidence type="ECO:0000256" key="16">
    <source>
        <dbReference type="SAM" id="MobiDB-lite"/>
    </source>
</evidence>
<dbReference type="InterPro" id="IPR038726">
    <property type="entry name" value="PDDEXK_AddAB-type"/>
</dbReference>
<reference evidence="19 20" key="1">
    <citation type="submission" date="2017-03" db="EMBL/GenBank/DDBJ databases">
        <title>Complete genome sequence of Blastomonas fulva degrading microcsystin LR.</title>
        <authorList>
            <person name="Lee H.-g."/>
            <person name="Jin L."/>
            <person name="oh H.-M."/>
        </authorList>
    </citation>
    <scope>NUCLEOTIDE SEQUENCE [LARGE SCALE GENOMIC DNA]</scope>
    <source>
        <strain evidence="19 20">T2</strain>
    </source>
</reference>
<evidence type="ECO:0000256" key="13">
    <source>
        <dbReference type="ARBA" id="ARBA00034923"/>
    </source>
</evidence>
<keyword evidence="8" id="KW-0238">DNA-binding</keyword>
<comment type="catalytic activity">
    <reaction evidence="11">
        <text>Couples ATP hydrolysis with the unwinding of duplex DNA by translocating in the 3'-5' direction.</text>
        <dbReference type="EC" id="5.6.2.4"/>
    </reaction>
</comment>
<dbReference type="SUPFAM" id="SSF52540">
    <property type="entry name" value="P-loop containing nucleoside triphosphate hydrolases"/>
    <property type="match status" value="1"/>
</dbReference>
<dbReference type="Gene3D" id="1.10.486.10">
    <property type="entry name" value="PCRA, domain 4"/>
    <property type="match status" value="1"/>
</dbReference>
<organism evidence="19 20">
    <name type="scientific">Blastomonas fulva</name>
    <dbReference type="NCBI Taxonomy" id="1550728"/>
    <lineage>
        <taxon>Bacteria</taxon>
        <taxon>Pseudomonadati</taxon>
        <taxon>Pseudomonadota</taxon>
        <taxon>Alphaproteobacteria</taxon>
        <taxon>Sphingomonadales</taxon>
        <taxon>Sphingomonadaceae</taxon>
        <taxon>Blastomonas</taxon>
    </lineage>
</organism>
<sequence>MSGAAASLHPLHGDQALAVSPCDQVWLSASAGTGKTQVLTARVFRLLLEPGVNPDAILCLTFTKAGASEMANRINAQLAAWVRMSDTALGADLRCIGAAVDPDTLIRARRLFARVLDAPQGGLRIQTIHSFCQSLLASFPEEAGLAPGFRPIEDRDRVQLARDTLGAMLVEAARNGDARLSDNLEALSLKLGAEATEKFLMRCAAKPDSMDMLKGDIRPYVNAALGMKRDEDGGDLSRLCSDGLFDIGNLEALQESHVRWGTATGQKFADAIQSWLDMGDDERLEHLDLIWSVVAIANGNMRSFTTSPKKVDPDYPYKAESLYSDLLSLREHVALIGFSRDYARALEVGRSFAWSFAEAKRQAGLLDFDDLIRAAAELLSGSTMAQWIAFKLDQRFDHVLVDEAQDTNPSQWAIVGGLIADYFAGQGSKADRFRTLFTVGDFKQAIFGFQGTSPQYYAAARHRIGAFAQDAGQPFLALSLDRSFRSTQPVLDMVDAVLGELGPAALGITDDTLPLHEGRAGPGVVELWRPVGDSVETEDGESEAGAEGEAAEEWLSGADLRFAHQLADRIAGWLNPASPQRLWLARRSDGSSGWAGAGDIMVLLRRRGELASLIVARLYAAGVPVAGIDRLRLGQPLAVQDLVATIRFALQPLDDLTCAALLVSPLCGWTQEELLRYGHRPDKRALWPHLRDQARDDAGLQARLETLYALLGMAEYGTAYDFLEQVLTGPIQGRARLVARLGGEALDPIAELLSLAQKFASSHDGGLQAFLHWFDAGDEEIKRELAGQSDMVRVMTVHGSKGLQAPIVILADACVDPARKVDSSFDWPVEITGADATIDLPVYSLPKAERVGPLAEAHDAAREADMQEHWRLLYVAMTRAAEQLYVGGTLGRRAKEPPEQSWYAAIERSFMGLGCDWCDEGDGAFRRFGSGALPSDQAQARAEVRSAESPALPDWALTPAAPEQRPPTPLAPSSLGKDDTASPPILGADLAKAAQRGLIMHSLFERLPAVAPEERREAARRWLASQHGMADSAEADAIIDSVSAVIDHRDWADIFGPGALAEAPIAAVVGLNVVTGTVDRLLIEPDRVLVVDFKTSRRPPRSLEQLPIAHVRQMAAYVAALRLIFPGRVVEAGLLYTATPQLFVLPDALLAATKLD</sequence>
<keyword evidence="5 15" id="KW-0347">Helicase</keyword>
<evidence type="ECO:0000256" key="15">
    <source>
        <dbReference type="PROSITE-ProRule" id="PRU00560"/>
    </source>
</evidence>
<dbReference type="InterPro" id="IPR011335">
    <property type="entry name" value="Restrct_endonuc-II-like"/>
</dbReference>
<evidence type="ECO:0000256" key="14">
    <source>
        <dbReference type="ARBA" id="ARBA00048988"/>
    </source>
</evidence>
<evidence type="ECO:0000256" key="4">
    <source>
        <dbReference type="ARBA" id="ARBA00022801"/>
    </source>
</evidence>
<keyword evidence="3" id="KW-0227">DNA damage</keyword>
<keyword evidence="9" id="KW-0234">DNA repair</keyword>
<dbReference type="InterPro" id="IPR000212">
    <property type="entry name" value="DNA_helicase_UvrD/REP"/>
</dbReference>
<keyword evidence="1" id="KW-0540">Nuclease</keyword>
<proteinExistence type="predicted"/>
<keyword evidence="7 15" id="KW-0067">ATP-binding</keyword>